<comment type="subcellular location">
    <subcellularLocation>
        <location evidence="1">Secreted</location>
    </subcellularLocation>
</comment>
<dbReference type="RefSeq" id="XP_025412470.1">
    <property type="nucleotide sequence ID" value="XM_025556685.1"/>
</dbReference>
<dbReference type="PANTHER" id="PTHR11177:SF235">
    <property type="entry name" value="CHITINASE-LIKE PROTEIN IDGF1-RELATED"/>
    <property type="match status" value="1"/>
</dbReference>
<dbReference type="PANTHER" id="PTHR11177">
    <property type="entry name" value="CHITINASE"/>
    <property type="match status" value="1"/>
</dbReference>
<dbReference type="SMART" id="SM00636">
    <property type="entry name" value="Glyco_18"/>
    <property type="match status" value="1"/>
</dbReference>
<dbReference type="Gene3D" id="3.10.50.10">
    <property type="match status" value="1"/>
</dbReference>
<dbReference type="InterPro" id="IPR017853">
    <property type="entry name" value="GH"/>
</dbReference>
<dbReference type="InterPro" id="IPR050314">
    <property type="entry name" value="Glycosyl_Hydrlase_18"/>
</dbReference>
<keyword evidence="5" id="KW-1015">Disulfide bond</keyword>
<proteinExistence type="inferred from homology"/>
<dbReference type="InterPro" id="IPR011583">
    <property type="entry name" value="Chitinase_II/V-like_cat"/>
</dbReference>
<evidence type="ECO:0000313" key="11">
    <source>
        <dbReference type="RefSeq" id="XP_025412470.1"/>
    </source>
</evidence>
<comment type="similarity">
    <text evidence="2">Belongs to the glycosyl hydrolase 18 family. IDGF subfamily.</text>
</comment>
<feature type="domain" description="GH18" evidence="9">
    <location>
        <begin position="27"/>
        <end position="444"/>
    </location>
</feature>
<dbReference type="FunFam" id="3.20.20.80:FF:000071">
    <property type="entry name" value="Imaginal disc growth factor"/>
    <property type="match status" value="1"/>
</dbReference>
<dbReference type="OrthoDB" id="76388at2759"/>
<dbReference type="SUPFAM" id="SSF51445">
    <property type="entry name" value="(Trans)glycosidases"/>
    <property type="match status" value="1"/>
</dbReference>
<evidence type="ECO:0000256" key="2">
    <source>
        <dbReference type="ARBA" id="ARBA00006606"/>
    </source>
</evidence>
<evidence type="ECO:0000256" key="3">
    <source>
        <dbReference type="ARBA" id="ARBA00022525"/>
    </source>
</evidence>
<evidence type="ECO:0000256" key="1">
    <source>
        <dbReference type="ARBA" id="ARBA00004613"/>
    </source>
</evidence>
<dbReference type="SUPFAM" id="SSF54556">
    <property type="entry name" value="Chitinase insertion domain"/>
    <property type="match status" value="1"/>
</dbReference>
<reference evidence="11" key="1">
    <citation type="submission" date="2025-08" db="UniProtKB">
        <authorList>
            <consortium name="RefSeq"/>
        </authorList>
    </citation>
    <scope>IDENTIFICATION</scope>
    <source>
        <tissue evidence="11">Whole body</tissue>
    </source>
</reference>
<dbReference type="InterPro" id="IPR001223">
    <property type="entry name" value="Glyco_hydro18_cat"/>
</dbReference>
<feature type="signal peptide" evidence="8">
    <location>
        <begin position="1"/>
        <end position="26"/>
    </location>
</feature>
<dbReference type="Proteomes" id="UP000694846">
    <property type="component" value="Unplaced"/>
</dbReference>
<dbReference type="GO" id="GO:0005576">
    <property type="term" value="C:extracellular region"/>
    <property type="evidence" value="ECO:0007669"/>
    <property type="project" value="UniProtKB-SubCell"/>
</dbReference>
<protein>
    <submittedName>
        <fullName evidence="11">Chitinase-like protein EN03</fullName>
    </submittedName>
</protein>
<evidence type="ECO:0000313" key="10">
    <source>
        <dbReference type="Proteomes" id="UP000694846"/>
    </source>
</evidence>
<evidence type="ECO:0000256" key="4">
    <source>
        <dbReference type="ARBA" id="ARBA00022729"/>
    </source>
</evidence>
<keyword evidence="3" id="KW-0964">Secreted</keyword>
<name>A0A8B8FQ34_9HEMI</name>
<dbReference type="Gene3D" id="3.20.20.80">
    <property type="entry name" value="Glycosidases"/>
    <property type="match status" value="1"/>
</dbReference>
<dbReference type="GO" id="GO:0004568">
    <property type="term" value="F:chitinase activity"/>
    <property type="evidence" value="ECO:0007669"/>
    <property type="project" value="TreeGrafter"/>
</dbReference>
<dbReference type="Pfam" id="PF00704">
    <property type="entry name" value="Glyco_hydro_18"/>
    <property type="match status" value="1"/>
</dbReference>
<keyword evidence="6" id="KW-0325">Glycoprotein</keyword>
<gene>
    <name evidence="11" type="primary">LOC112684949</name>
</gene>
<sequence>MTMLGVQFISAVALYGLLALVDVSQAFKTVCYYDGKALWRKDVVKVGAEELKPALSYCTHLVYGYVGIDDDKYKAISLDPKLDLPESKDVKGGKGNFKSITALKKAYPSLTILLSVGGNADIEDPDKYLSVLETPKSRTKFASTISDMVKENGFDGLDLAWQFPVVTEKKEKHTWGSFIHKVAKTVGITSKDTKEAEHKEQFTALVREVKGVLNANNCPYLSVSVLPHVNSTVYFDFPGLQKYVDHFTLMVYDFRTPDRVPKLADHAAPFKFVYADRLAWQNIESQVNRAIALKADRSKLILGISTYARTWKMDKDSGKSGAPPVTADGPGEEGTYTKTEGLLAYYEICPHLVESTAATTSLTLYRRVPDPSKNLGTYAFRLPKDDVKGIWISFEEPETAKQKATYVKQNSLGGIALIDLSLDDARGICDSAKYPILKAVRNVL</sequence>
<dbReference type="GO" id="GO:0006032">
    <property type="term" value="P:chitin catabolic process"/>
    <property type="evidence" value="ECO:0007669"/>
    <property type="project" value="TreeGrafter"/>
</dbReference>
<evidence type="ECO:0000256" key="6">
    <source>
        <dbReference type="ARBA" id="ARBA00023180"/>
    </source>
</evidence>
<feature type="chain" id="PRO_5034844502" evidence="8">
    <location>
        <begin position="27"/>
        <end position="444"/>
    </location>
</feature>
<organism evidence="10 11">
    <name type="scientific">Sipha flava</name>
    <name type="common">yellow sugarcane aphid</name>
    <dbReference type="NCBI Taxonomy" id="143950"/>
    <lineage>
        <taxon>Eukaryota</taxon>
        <taxon>Metazoa</taxon>
        <taxon>Ecdysozoa</taxon>
        <taxon>Arthropoda</taxon>
        <taxon>Hexapoda</taxon>
        <taxon>Insecta</taxon>
        <taxon>Pterygota</taxon>
        <taxon>Neoptera</taxon>
        <taxon>Paraneoptera</taxon>
        <taxon>Hemiptera</taxon>
        <taxon>Sternorrhyncha</taxon>
        <taxon>Aphidomorpha</taxon>
        <taxon>Aphidoidea</taxon>
        <taxon>Aphididae</taxon>
        <taxon>Sipha</taxon>
    </lineage>
</organism>
<evidence type="ECO:0000259" key="9">
    <source>
        <dbReference type="PROSITE" id="PS51910"/>
    </source>
</evidence>
<dbReference type="InterPro" id="IPR029070">
    <property type="entry name" value="Chitinase_insertion_sf"/>
</dbReference>
<evidence type="ECO:0000256" key="7">
    <source>
        <dbReference type="SAM" id="MobiDB-lite"/>
    </source>
</evidence>
<accession>A0A8B8FQ34</accession>
<dbReference type="GeneID" id="112684949"/>
<dbReference type="PROSITE" id="PS51910">
    <property type="entry name" value="GH18_2"/>
    <property type="match status" value="1"/>
</dbReference>
<evidence type="ECO:0000256" key="5">
    <source>
        <dbReference type="ARBA" id="ARBA00023157"/>
    </source>
</evidence>
<keyword evidence="4 8" id="KW-0732">Signal</keyword>
<keyword evidence="10" id="KW-1185">Reference proteome</keyword>
<dbReference type="AlphaFoldDB" id="A0A8B8FQ34"/>
<evidence type="ECO:0000256" key="8">
    <source>
        <dbReference type="SAM" id="SignalP"/>
    </source>
</evidence>
<dbReference type="GO" id="GO:0008061">
    <property type="term" value="F:chitin binding"/>
    <property type="evidence" value="ECO:0007669"/>
    <property type="project" value="InterPro"/>
</dbReference>
<dbReference type="GO" id="GO:0005975">
    <property type="term" value="P:carbohydrate metabolic process"/>
    <property type="evidence" value="ECO:0007669"/>
    <property type="project" value="InterPro"/>
</dbReference>
<feature type="region of interest" description="Disordered" evidence="7">
    <location>
        <begin position="314"/>
        <end position="333"/>
    </location>
</feature>